<accession>A0A2M6ITH1</accession>
<proteinExistence type="predicted"/>
<evidence type="ECO:0000259" key="3">
    <source>
        <dbReference type="Pfam" id="PF13649"/>
    </source>
</evidence>
<feature type="domain" description="Methyltransferase" evidence="3">
    <location>
        <begin position="55"/>
        <end position="149"/>
    </location>
</feature>
<protein>
    <recommendedName>
        <fullName evidence="3">Methyltransferase domain-containing protein</fullName>
    </recommendedName>
</protein>
<evidence type="ECO:0000256" key="2">
    <source>
        <dbReference type="ARBA" id="ARBA00022679"/>
    </source>
</evidence>
<name>A0A2M6ITH1_9BACT</name>
<dbReference type="GO" id="GO:0008168">
    <property type="term" value="F:methyltransferase activity"/>
    <property type="evidence" value="ECO:0007669"/>
    <property type="project" value="UniProtKB-KW"/>
</dbReference>
<reference evidence="4 5" key="1">
    <citation type="submission" date="2017-09" db="EMBL/GenBank/DDBJ databases">
        <title>Depth-based differentiation of microbial function through sediment-hosted aquifers and enrichment of novel symbionts in the deep terrestrial subsurface.</title>
        <authorList>
            <person name="Probst A.J."/>
            <person name="Ladd B."/>
            <person name="Jarett J.K."/>
            <person name="Geller-Mcgrath D.E."/>
            <person name="Sieber C.M."/>
            <person name="Emerson J.B."/>
            <person name="Anantharaman K."/>
            <person name="Thomas B.C."/>
            <person name="Malmstrom R."/>
            <person name="Stieglmeier M."/>
            <person name="Klingl A."/>
            <person name="Woyke T."/>
            <person name="Ryan C.M."/>
            <person name="Banfield J.F."/>
        </authorList>
    </citation>
    <scope>NUCLEOTIDE SEQUENCE [LARGE SCALE GENOMIC DNA]</scope>
    <source>
        <strain evidence="4">CG11_big_fil_rev_8_21_14_0_20_36_8</strain>
    </source>
</reference>
<dbReference type="PANTHER" id="PTHR43861:SF1">
    <property type="entry name" value="TRANS-ACONITATE 2-METHYLTRANSFERASE"/>
    <property type="match status" value="1"/>
</dbReference>
<dbReference type="Gene3D" id="3.40.50.150">
    <property type="entry name" value="Vaccinia Virus protein VP39"/>
    <property type="match status" value="1"/>
</dbReference>
<evidence type="ECO:0000313" key="5">
    <source>
        <dbReference type="Proteomes" id="UP000231056"/>
    </source>
</evidence>
<dbReference type="Gene3D" id="2.20.25.110">
    <property type="entry name" value="S-adenosyl-L-methionine-dependent methyltransferases"/>
    <property type="match status" value="1"/>
</dbReference>
<keyword evidence="2" id="KW-0808">Transferase</keyword>
<dbReference type="GO" id="GO:0032259">
    <property type="term" value="P:methylation"/>
    <property type="evidence" value="ECO:0007669"/>
    <property type="project" value="UniProtKB-KW"/>
</dbReference>
<organism evidence="4 5">
    <name type="scientific">Candidatus Roizmanbacteria bacterium CG11_big_fil_rev_8_21_14_0_20_36_8</name>
    <dbReference type="NCBI Taxonomy" id="1974856"/>
    <lineage>
        <taxon>Bacteria</taxon>
        <taxon>Candidatus Roizmaniibacteriota</taxon>
    </lineage>
</organism>
<dbReference type="SUPFAM" id="SSF53335">
    <property type="entry name" value="S-adenosyl-L-methionine-dependent methyltransferases"/>
    <property type="match status" value="1"/>
</dbReference>
<dbReference type="InterPro" id="IPR041698">
    <property type="entry name" value="Methyltransf_25"/>
</dbReference>
<dbReference type="AlphaFoldDB" id="A0A2M6ITH1"/>
<evidence type="ECO:0000256" key="1">
    <source>
        <dbReference type="ARBA" id="ARBA00022603"/>
    </source>
</evidence>
<dbReference type="PANTHER" id="PTHR43861">
    <property type="entry name" value="TRANS-ACONITATE 2-METHYLTRANSFERASE-RELATED"/>
    <property type="match status" value="1"/>
</dbReference>
<dbReference type="EMBL" id="PCVM01000085">
    <property type="protein sequence ID" value="PIQ73231.1"/>
    <property type="molecule type" value="Genomic_DNA"/>
</dbReference>
<evidence type="ECO:0000313" key="4">
    <source>
        <dbReference type="EMBL" id="PIQ73231.1"/>
    </source>
</evidence>
<sequence>MLVKTKKSEIPKFWWKNQFDKNYYTVYLPQLPIERTLFEVEFLKKSISLNRNQKILDLGCGHGRHTLELAKQKFNITGLDFSKYFLNIARKEAKKQNISTKFIERDMRLLKMQHSFDSIISMFSSFGYFPHDENINVLKNIFAALKPGGKFLIDVINSHDLAKNALKDGEKLANELYETKLRYDLDSVSITETNTYSKESQIGHTHKIWSKKINQEYCIFS</sequence>
<gene>
    <name evidence="4" type="ORF">COV58_03635</name>
</gene>
<comment type="caution">
    <text evidence="4">The sequence shown here is derived from an EMBL/GenBank/DDBJ whole genome shotgun (WGS) entry which is preliminary data.</text>
</comment>
<keyword evidence="1" id="KW-0489">Methyltransferase</keyword>
<dbReference type="Proteomes" id="UP000231056">
    <property type="component" value="Unassembled WGS sequence"/>
</dbReference>
<dbReference type="Pfam" id="PF13649">
    <property type="entry name" value="Methyltransf_25"/>
    <property type="match status" value="1"/>
</dbReference>
<dbReference type="CDD" id="cd02440">
    <property type="entry name" value="AdoMet_MTases"/>
    <property type="match status" value="1"/>
</dbReference>
<dbReference type="InterPro" id="IPR029063">
    <property type="entry name" value="SAM-dependent_MTases_sf"/>
</dbReference>